<evidence type="ECO:0000256" key="1">
    <source>
        <dbReference type="ARBA" id="ARBA00006315"/>
    </source>
</evidence>
<dbReference type="OrthoDB" id="9785549at2"/>
<reference evidence="3" key="1">
    <citation type="submission" date="2017-10" db="EMBL/GenBank/DDBJ databases">
        <authorList>
            <person name="Gaisin V.A."/>
            <person name="Rysina M.S."/>
            <person name="Grouzdev D.S."/>
        </authorList>
    </citation>
    <scope>NUCLEOTIDE SEQUENCE [LARGE SCALE GENOMIC DNA]</scope>
    <source>
        <strain evidence="3">V1</strain>
    </source>
</reference>
<dbReference type="InterPro" id="IPR002737">
    <property type="entry name" value="MEMO1_fam"/>
</dbReference>
<organism evidence="2 3">
    <name type="scientific">Prosthecochloris marina</name>
    <dbReference type="NCBI Taxonomy" id="2017681"/>
    <lineage>
        <taxon>Bacteria</taxon>
        <taxon>Pseudomonadati</taxon>
        <taxon>Chlorobiota</taxon>
        <taxon>Chlorobiia</taxon>
        <taxon>Chlorobiales</taxon>
        <taxon>Chlorobiaceae</taxon>
        <taxon>Prosthecochloris</taxon>
    </lineage>
</organism>
<dbReference type="Pfam" id="PF01875">
    <property type="entry name" value="Memo"/>
    <property type="match status" value="1"/>
</dbReference>
<protein>
    <submittedName>
        <fullName evidence="2">AmmeMemoRadiSam system protein B</fullName>
    </submittedName>
</protein>
<proteinExistence type="inferred from homology"/>
<evidence type="ECO:0000313" key="3">
    <source>
        <dbReference type="Proteomes" id="UP000246278"/>
    </source>
</evidence>
<evidence type="ECO:0000313" key="2">
    <source>
        <dbReference type="EMBL" id="PWW82438.1"/>
    </source>
</evidence>
<keyword evidence="3" id="KW-1185">Reference proteome</keyword>
<dbReference type="AlphaFoldDB" id="A0A317T731"/>
<dbReference type="PANTHER" id="PTHR11060:SF0">
    <property type="entry name" value="PROTEIN MEMO1"/>
    <property type="match status" value="1"/>
</dbReference>
<dbReference type="Proteomes" id="UP000246278">
    <property type="component" value="Unassembled WGS sequence"/>
</dbReference>
<sequence length="287" mass="31813">MAPSTRHPAFSGSFYPSDPNELTALIAALLESRPEKKPEKRKIRAIMVPHAGYSYSGDVAAVAYNALSNCTVQTIFLIGNAHSALFEGIALDENETWTSPLGNVPVNTALVRKLHERYPEFVQLSKRAHQSDHILEVQLPFLQHSLEPGFSIVPLLFGNNPPEIYDTCATILSSVLQTGDLVIASTDLSHYPSFHNANVVDSRTLEYIARKDINGLEKHVQRTLMQNIPREETLFCGPDTIKTLLQLAKRFGWTTEVLCYANSGNKSFGDRETVVGYGSVAFFDVFT</sequence>
<dbReference type="PANTHER" id="PTHR11060">
    <property type="entry name" value="PROTEIN MEMO1"/>
    <property type="match status" value="1"/>
</dbReference>
<dbReference type="EMBL" id="PDNZ01000003">
    <property type="protein sequence ID" value="PWW82438.1"/>
    <property type="molecule type" value="Genomic_DNA"/>
</dbReference>
<dbReference type="Gene3D" id="3.40.830.10">
    <property type="entry name" value="LigB-like"/>
    <property type="match status" value="1"/>
</dbReference>
<comment type="similarity">
    <text evidence="1">Belongs to the MEMO1 family.</text>
</comment>
<comment type="caution">
    <text evidence="2">The sequence shown here is derived from an EMBL/GenBank/DDBJ whole genome shotgun (WGS) entry which is preliminary data.</text>
</comment>
<dbReference type="CDD" id="cd07361">
    <property type="entry name" value="MEMO_like"/>
    <property type="match status" value="1"/>
</dbReference>
<accession>A0A317T731</accession>
<dbReference type="RefSeq" id="WP_110023053.1">
    <property type="nucleotide sequence ID" value="NZ_PDNZ01000003.1"/>
</dbReference>
<dbReference type="NCBIfam" id="TIGR04336">
    <property type="entry name" value="AmmeMemoSam_B"/>
    <property type="match status" value="1"/>
</dbReference>
<name>A0A317T731_9CHLB</name>
<gene>
    <name evidence="2" type="primary">amrB</name>
    <name evidence="2" type="ORF">CR164_05430</name>
</gene>